<dbReference type="EMBL" id="CAXDID020000288">
    <property type="protein sequence ID" value="CAL6070909.1"/>
    <property type="molecule type" value="Genomic_DNA"/>
</dbReference>
<dbReference type="Proteomes" id="UP001642409">
    <property type="component" value="Unassembled WGS sequence"/>
</dbReference>
<comment type="caution">
    <text evidence="1">The sequence shown here is derived from an EMBL/GenBank/DDBJ whole genome shotgun (WGS) entry which is preliminary data.</text>
</comment>
<keyword evidence="3" id="KW-1185">Reference proteome</keyword>
<protein>
    <submittedName>
        <fullName evidence="1">Uncharacterized protein</fullName>
    </submittedName>
</protein>
<gene>
    <name evidence="1" type="ORF">HINF_LOCUS51074</name>
    <name evidence="2" type="ORF">HINF_LOCUS54890</name>
</gene>
<dbReference type="AlphaFoldDB" id="A0AA86UPU2"/>
<organism evidence="1">
    <name type="scientific">Hexamita inflata</name>
    <dbReference type="NCBI Taxonomy" id="28002"/>
    <lineage>
        <taxon>Eukaryota</taxon>
        <taxon>Metamonada</taxon>
        <taxon>Diplomonadida</taxon>
        <taxon>Hexamitidae</taxon>
        <taxon>Hexamitinae</taxon>
        <taxon>Hexamita</taxon>
    </lineage>
</organism>
<name>A0AA86UPU2_9EUKA</name>
<evidence type="ECO:0000313" key="1">
    <source>
        <dbReference type="EMBL" id="CAI9963429.1"/>
    </source>
</evidence>
<accession>A0AA86UPU2</accession>
<proteinExistence type="predicted"/>
<evidence type="ECO:0000313" key="2">
    <source>
        <dbReference type="EMBL" id="CAL6070909.1"/>
    </source>
</evidence>
<reference evidence="2 3" key="2">
    <citation type="submission" date="2024-07" db="EMBL/GenBank/DDBJ databases">
        <authorList>
            <person name="Akdeniz Z."/>
        </authorList>
    </citation>
    <scope>NUCLEOTIDE SEQUENCE [LARGE SCALE GENOMIC DNA]</scope>
</reference>
<reference evidence="1" key="1">
    <citation type="submission" date="2023-06" db="EMBL/GenBank/DDBJ databases">
        <authorList>
            <person name="Kurt Z."/>
        </authorList>
    </citation>
    <scope>NUCLEOTIDE SEQUENCE</scope>
</reference>
<evidence type="ECO:0000313" key="3">
    <source>
        <dbReference type="Proteomes" id="UP001642409"/>
    </source>
</evidence>
<sequence length="551" mass="64306">MIHPSLAQIKRSSLASSHILFPQPKKIIQFNSSSSFINTKQLDFDPEFVVEFSGKLVLYSGTVQIETENGFELLSQINDQYEDNRVINLSVQDEKLVVVQESGIFRLDENLDVELYININTYNNKYVRTAGEITIIGYENSKYKIFSGEEEVSVKFQKLGELFTFNGYIINVNRSMIEKIDLNSNTLRKLKFREAITKPNIYSNFLVFALDEDVMVFNVEQFKSHFVIKRQVKLFEAYNETEFEINYIQAFKQQAIIVQGSLLFILSYSGEPEITNHFMLTPNIFENYFVHNGFFFVNWSGKCYVFNKDLNTFNGKIINGAIKCKNGCLIQENRIIQINNLNVNLIKKIEREIVSAQKLKNGNYLVLTHKFIYELDSENNVINSMQTESNDFLLFKDQIILVNQQSIVVIKKFQVVKQINFNDVQQVIAHPGGYLMVRQHRTLQLFTQADNIWYECGKKELETDNDIQIDNFGLFVVEQTKQSCKIRKINDFKVVVEVDPTIYCYENINQINNSGIQALKIQEIIRVRDDARKQFIQDIQEFWDQVQPIKW</sequence>
<dbReference type="EMBL" id="CATOUU010000968">
    <property type="protein sequence ID" value="CAI9963429.1"/>
    <property type="molecule type" value="Genomic_DNA"/>
</dbReference>